<dbReference type="InterPro" id="IPR011042">
    <property type="entry name" value="6-blade_b-propeller_TolB-like"/>
</dbReference>
<evidence type="ECO:0000256" key="1">
    <source>
        <dbReference type="SAM" id="SignalP"/>
    </source>
</evidence>
<accession>A0AAW8R3W6</accession>
<feature type="domain" description="Glucose/Sorbosone dehydrogenase" evidence="2">
    <location>
        <begin position="32"/>
        <end position="357"/>
    </location>
</feature>
<dbReference type="SUPFAM" id="SSF50952">
    <property type="entry name" value="Soluble quinoprotein glucose dehydrogenase"/>
    <property type="match status" value="1"/>
</dbReference>
<dbReference type="GO" id="GO:0016491">
    <property type="term" value="F:oxidoreductase activity"/>
    <property type="evidence" value="ECO:0007669"/>
    <property type="project" value="UniProtKB-KW"/>
</dbReference>
<keyword evidence="3" id="KW-0560">Oxidoreductase</keyword>
<keyword evidence="1" id="KW-0732">Signal</keyword>
<sequence>MLKQLMISALGFSFAMSAVATEINVEEVATGLKNPWGITFMKNGDALVTERAGGLRMLTASGELSEPITGLPEAAVVGQGGMLGVALHPDFDNNQLVYVCLSVADGNVRGSEVHRGKLVGNTLTEVKEIFVAEPKIDSAHHFGCRLVFDADKNLFVSLGDRGSKKEESQNPNNHFGVVVRVKDDGSVPSDNPFFGGQAPEVYSYGHRNVQGMTVNPSNGSVWTHEHGPKGGDEINILSKGDNYGWPTITYGVNYNGSIITDKTEMPGMRQPLTYWDPSIAPSGMDFYTGDVFPEWKGNLFVGSLKFRYLNRIVLDGDKVTSQEPLLKDLNERIRDVKQAPDGSLYVLTDSTNGKVLRLTKK</sequence>
<dbReference type="EMBL" id="JAVRIE010000002">
    <property type="protein sequence ID" value="MDT0582540.1"/>
    <property type="molecule type" value="Genomic_DNA"/>
</dbReference>
<protein>
    <submittedName>
        <fullName evidence="3">PQQ-dependent sugar dehydrogenase</fullName>
        <ecNumber evidence="3">1.1.5.-</ecNumber>
    </submittedName>
</protein>
<proteinExistence type="predicted"/>
<dbReference type="Gene3D" id="2.120.10.30">
    <property type="entry name" value="TolB, C-terminal domain"/>
    <property type="match status" value="1"/>
</dbReference>
<dbReference type="EC" id="1.1.5.-" evidence="3"/>
<gene>
    <name evidence="3" type="ORF">RM544_08310</name>
</gene>
<evidence type="ECO:0000313" key="4">
    <source>
        <dbReference type="Proteomes" id="UP001249020"/>
    </source>
</evidence>
<dbReference type="AlphaFoldDB" id="A0AAW8R3W6"/>
<name>A0AAW8R3W6_9ALTE</name>
<keyword evidence="4" id="KW-1185">Reference proteome</keyword>
<dbReference type="Pfam" id="PF07995">
    <property type="entry name" value="GSDH"/>
    <property type="match status" value="1"/>
</dbReference>
<reference evidence="3 4" key="1">
    <citation type="submission" date="2023-09" db="EMBL/GenBank/DDBJ databases">
        <authorList>
            <person name="Rey-Velasco X."/>
        </authorList>
    </citation>
    <scope>NUCLEOTIDE SEQUENCE [LARGE SCALE GENOMIC DNA]</scope>
    <source>
        <strain evidence="3 4">W409</strain>
    </source>
</reference>
<dbReference type="PANTHER" id="PTHR19328">
    <property type="entry name" value="HEDGEHOG-INTERACTING PROTEIN"/>
    <property type="match status" value="1"/>
</dbReference>
<dbReference type="InterPro" id="IPR011041">
    <property type="entry name" value="Quinoprot_gluc/sorb_DH_b-prop"/>
</dbReference>
<evidence type="ECO:0000259" key="2">
    <source>
        <dbReference type="Pfam" id="PF07995"/>
    </source>
</evidence>
<feature type="signal peptide" evidence="1">
    <location>
        <begin position="1"/>
        <end position="20"/>
    </location>
</feature>
<dbReference type="Proteomes" id="UP001249020">
    <property type="component" value="Unassembled WGS sequence"/>
</dbReference>
<evidence type="ECO:0000313" key="3">
    <source>
        <dbReference type="EMBL" id="MDT0582540.1"/>
    </source>
</evidence>
<comment type="caution">
    <text evidence="3">The sequence shown here is derived from an EMBL/GenBank/DDBJ whole genome shotgun (WGS) entry which is preliminary data.</text>
</comment>
<organism evidence="3 4">
    <name type="scientific">Brumicola blandensis</name>
    <dbReference type="NCBI Taxonomy" id="3075611"/>
    <lineage>
        <taxon>Bacteria</taxon>
        <taxon>Pseudomonadati</taxon>
        <taxon>Pseudomonadota</taxon>
        <taxon>Gammaproteobacteria</taxon>
        <taxon>Alteromonadales</taxon>
        <taxon>Alteromonadaceae</taxon>
        <taxon>Brumicola</taxon>
    </lineage>
</organism>
<dbReference type="InterPro" id="IPR012938">
    <property type="entry name" value="Glc/Sorbosone_DH"/>
</dbReference>
<dbReference type="RefSeq" id="WP_311361297.1">
    <property type="nucleotide sequence ID" value="NZ_JAVRIE010000002.1"/>
</dbReference>
<feature type="chain" id="PRO_5043611643" evidence="1">
    <location>
        <begin position="21"/>
        <end position="361"/>
    </location>
</feature>
<dbReference type="PANTHER" id="PTHR19328:SF75">
    <property type="entry name" value="ALDOSE SUGAR DEHYDROGENASE YLII"/>
    <property type="match status" value="1"/>
</dbReference>